<feature type="transmembrane region" description="Helical" evidence="16">
    <location>
        <begin position="76"/>
        <end position="97"/>
    </location>
</feature>
<dbReference type="GO" id="GO:0009252">
    <property type="term" value="P:peptidoglycan biosynthetic process"/>
    <property type="evidence" value="ECO:0007669"/>
    <property type="project" value="UniProtKB-KW"/>
</dbReference>
<evidence type="ECO:0000256" key="5">
    <source>
        <dbReference type="ARBA" id="ARBA00022960"/>
    </source>
</evidence>
<keyword evidence="8 16" id="KW-0472">Membrane</keyword>
<keyword evidence="5" id="KW-0133">Cell shape</keyword>
<evidence type="ECO:0000256" key="6">
    <source>
        <dbReference type="ARBA" id="ARBA00022984"/>
    </source>
</evidence>
<comment type="caution">
    <text evidence="17">The sequence shown here is derived from an EMBL/GenBank/DDBJ whole genome shotgun (WGS) entry which is preliminary data.</text>
</comment>
<feature type="transmembrane region" description="Helical" evidence="16">
    <location>
        <begin position="306"/>
        <end position="328"/>
    </location>
</feature>
<organism evidence="17 18">
    <name type="scientific">Candidatus Kaiserbacteria bacterium RIFCSPHIGHO2_01_FULL_46_22</name>
    <dbReference type="NCBI Taxonomy" id="1798475"/>
    <lineage>
        <taxon>Bacteria</taxon>
        <taxon>Candidatus Kaiseribacteriota</taxon>
    </lineage>
</organism>
<dbReference type="Pfam" id="PF01098">
    <property type="entry name" value="FTSW_RODA_SPOVE"/>
    <property type="match status" value="1"/>
</dbReference>
<evidence type="ECO:0000256" key="14">
    <source>
        <dbReference type="ARBA" id="ARBA00044770"/>
    </source>
</evidence>
<keyword evidence="2" id="KW-0328">Glycosyltransferase</keyword>
<dbReference type="GO" id="GO:0051301">
    <property type="term" value="P:cell division"/>
    <property type="evidence" value="ECO:0007669"/>
    <property type="project" value="InterPro"/>
</dbReference>
<feature type="transmembrane region" description="Helical" evidence="16">
    <location>
        <begin position="12"/>
        <end position="36"/>
    </location>
</feature>
<comment type="catalytic activity">
    <reaction evidence="15">
        <text>[GlcNAc-(1-&gt;4)-Mur2Ac(oyl-L-Ala-gamma-D-Glu-L-Lys-D-Ala-D-Ala)](n)-di-trans,octa-cis-undecaprenyl diphosphate + beta-D-GlcNAc-(1-&gt;4)-Mur2Ac(oyl-L-Ala-gamma-D-Glu-L-Lys-D-Ala-D-Ala)-di-trans,octa-cis-undecaprenyl diphosphate = [GlcNAc-(1-&gt;4)-Mur2Ac(oyl-L-Ala-gamma-D-Glu-L-Lys-D-Ala-D-Ala)](n+1)-di-trans,octa-cis-undecaprenyl diphosphate + di-trans,octa-cis-undecaprenyl diphosphate + H(+)</text>
        <dbReference type="Rhea" id="RHEA:23708"/>
        <dbReference type="Rhea" id="RHEA-COMP:9602"/>
        <dbReference type="Rhea" id="RHEA-COMP:9603"/>
        <dbReference type="ChEBI" id="CHEBI:15378"/>
        <dbReference type="ChEBI" id="CHEBI:58405"/>
        <dbReference type="ChEBI" id="CHEBI:60033"/>
        <dbReference type="ChEBI" id="CHEBI:78435"/>
        <dbReference type="EC" id="2.4.99.28"/>
    </reaction>
</comment>
<feature type="transmembrane region" description="Helical" evidence="16">
    <location>
        <begin position="167"/>
        <end position="183"/>
    </location>
</feature>
<keyword evidence="3" id="KW-0808">Transferase</keyword>
<keyword evidence="7 16" id="KW-1133">Transmembrane helix</keyword>
<evidence type="ECO:0000256" key="8">
    <source>
        <dbReference type="ARBA" id="ARBA00023136"/>
    </source>
</evidence>
<evidence type="ECO:0000256" key="1">
    <source>
        <dbReference type="ARBA" id="ARBA00004141"/>
    </source>
</evidence>
<dbReference type="PANTHER" id="PTHR30474">
    <property type="entry name" value="CELL CYCLE PROTEIN"/>
    <property type="match status" value="1"/>
</dbReference>
<feature type="transmembrane region" description="Helical" evidence="16">
    <location>
        <begin position="141"/>
        <end position="161"/>
    </location>
</feature>
<dbReference type="EMBL" id="MFKO01000002">
    <property type="protein sequence ID" value="OGG42005.1"/>
    <property type="molecule type" value="Genomic_DNA"/>
</dbReference>
<evidence type="ECO:0000256" key="12">
    <source>
        <dbReference type="ARBA" id="ARBA00041185"/>
    </source>
</evidence>
<dbReference type="AlphaFoldDB" id="A0A1F6BYH6"/>
<dbReference type="PANTHER" id="PTHR30474:SF2">
    <property type="entry name" value="PEPTIDOGLYCAN GLYCOSYLTRANSFERASE FTSW-RELATED"/>
    <property type="match status" value="1"/>
</dbReference>
<feature type="transmembrane region" description="Helical" evidence="16">
    <location>
        <begin position="190"/>
        <end position="210"/>
    </location>
</feature>
<evidence type="ECO:0000313" key="18">
    <source>
        <dbReference type="Proteomes" id="UP000176322"/>
    </source>
</evidence>
<reference evidence="17 18" key="1">
    <citation type="journal article" date="2016" name="Nat. Commun.">
        <title>Thousands of microbial genomes shed light on interconnected biogeochemical processes in an aquifer system.</title>
        <authorList>
            <person name="Anantharaman K."/>
            <person name="Brown C.T."/>
            <person name="Hug L.A."/>
            <person name="Sharon I."/>
            <person name="Castelle C.J."/>
            <person name="Probst A.J."/>
            <person name="Thomas B.C."/>
            <person name="Singh A."/>
            <person name="Wilkins M.J."/>
            <person name="Karaoz U."/>
            <person name="Brodie E.L."/>
            <person name="Williams K.H."/>
            <person name="Hubbard S.S."/>
            <person name="Banfield J.F."/>
        </authorList>
    </citation>
    <scope>NUCLEOTIDE SEQUENCE [LARGE SCALE GENOMIC DNA]</scope>
</reference>
<evidence type="ECO:0000313" key="17">
    <source>
        <dbReference type="EMBL" id="OGG42005.1"/>
    </source>
</evidence>
<comment type="similarity">
    <text evidence="11">Belongs to the SEDS family. FtsW subfamily.</text>
</comment>
<sequence length="368" mass="39630">MSANPKTIDRILLGIVLTLVGVGFFIFSSASLGLLARESASFSSVAFTQIALGIGGGLTALFLASRIHYRIWRKTAFYIFIGAILFSCLVFVPGLGLEHGGAQRWINIAGFSLQPSEFLKIAFVIYMATWFSGLKERKLSLTQAVIPFAITTVAVGAVMLLQRDTDTFLLMVGAGAVMFLVQTGRWREFFAIAAAGLVLIVILSFVHPYIKSRLVSFANPDLDPQGAGWQVKQSLIAVGSGGLHGRGFGQSVQKFEYLPEPIGDSIFAVYAEEFGFIGSFLLLVLFTAFVFRGYRLAARAPDDFGMLLTLGLITIIAAQAFLHIAAMVQFAPVLGLPLPFISHGGTAMLASLGAIGIVLNVSKYQKTK</sequence>
<proteinExistence type="inferred from homology"/>
<dbReference type="InterPro" id="IPR001182">
    <property type="entry name" value="FtsW/RodA"/>
</dbReference>
<evidence type="ECO:0000256" key="10">
    <source>
        <dbReference type="ARBA" id="ARBA00033270"/>
    </source>
</evidence>
<dbReference type="STRING" id="1798475.A2837_02250"/>
<dbReference type="Proteomes" id="UP000176322">
    <property type="component" value="Unassembled WGS sequence"/>
</dbReference>
<keyword evidence="4 16" id="KW-0812">Transmembrane</keyword>
<feature type="transmembrane region" description="Helical" evidence="16">
    <location>
        <begin position="42"/>
        <end position="64"/>
    </location>
</feature>
<feature type="transmembrane region" description="Helical" evidence="16">
    <location>
        <begin position="340"/>
        <end position="361"/>
    </location>
</feature>
<evidence type="ECO:0000256" key="13">
    <source>
        <dbReference type="ARBA" id="ARBA00041418"/>
    </source>
</evidence>
<accession>A0A1F6BYH6</accession>
<evidence type="ECO:0000256" key="11">
    <source>
        <dbReference type="ARBA" id="ARBA00038053"/>
    </source>
</evidence>
<protein>
    <recommendedName>
        <fullName evidence="12">Probable peptidoglycan glycosyltransferase FtsW</fullName>
        <ecNumber evidence="14">2.4.99.28</ecNumber>
    </recommendedName>
    <alternativeName>
        <fullName evidence="13">Cell division protein FtsW</fullName>
    </alternativeName>
    <alternativeName>
        <fullName evidence="10">Cell wall polymerase</fullName>
    </alternativeName>
    <alternativeName>
        <fullName evidence="9">Peptidoglycan polymerase</fullName>
    </alternativeName>
</protein>
<dbReference type="GO" id="GO:0008955">
    <property type="term" value="F:peptidoglycan glycosyltransferase activity"/>
    <property type="evidence" value="ECO:0007669"/>
    <property type="project" value="UniProtKB-EC"/>
</dbReference>
<dbReference type="EC" id="2.4.99.28" evidence="14"/>
<feature type="transmembrane region" description="Helical" evidence="16">
    <location>
        <begin position="274"/>
        <end position="294"/>
    </location>
</feature>
<feature type="transmembrane region" description="Helical" evidence="16">
    <location>
        <begin position="117"/>
        <end position="134"/>
    </location>
</feature>
<gene>
    <name evidence="17" type="ORF">A2837_02250</name>
</gene>
<evidence type="ECO:0000256" key="16">
    <source>
        <dbReference type="SAM" id="Phobius"/>
    </source>
</evidence>
<evidence type="ECO:0000256" key="7">
    <source>
        <dbReference type="ARBA" id="ARBA00022989"/>
    </source>
</evidence>
<dbReference type="GO" id="GO:0032153">
    <property type="term" value="C:cell division site"/>
    <property type="evidence" value="ECO:0007669"/>
    <property type="project" value="TreeGrafter"/>
</dbReference>
<evidence type="ECO:0000256" key="4">
    <source>
        <dbReference type="ARBA" id="ARBA00022692"/>
    </source>
</evidence>
<evidence type="ECO:0000256" key="2">
    <source>
        <dbReference type="ARBA" id="ARBA00022676"/>
    </source>
</evidence>
<comment type="subcellular location">
    <subcellularLocation>
        <location evidence="1">Membrane</location>
        <topology evidence="1">Multi-pass membrane protein</topology>
    </subcellularLocation>
</comment>
<dbReference type="GO" id="GO:0008360">
    <property type="term" value="P:regulation of cell shape"/>
    <property type="evidence" value="ECO:0007669"/>
    <property type="project" value="UniProtKB-KW"/>
</dbReference>
<name>A0A1F6BYH6_9BACT</name>
<evidence type="ECO:0000256" key="15">
    <source>
        <dbReference type="ARBA" id="ARBA00049902"/>
    </source>
</evidence>
<dbReference type="GO" id="GO:0015648">
    <property type="term" value="F:lipid-linked peptidoglycan transporter activity"/>
    <property type="evidence" value="ECO:0007669"/>
    <property type="project" value="TreeGrafter"/>
</dbReference>
<keyword evidence="6" id="KW-0573">Peptidoglycan synthesis</keyword>
<evidence type="ECO:0000256" key="9">
    <source>
        <dbReference type="ARBA" id="ARBA00032370"/>
    </source>
</evidence>
<evidence type="ECO:0000256" key="3">
    <source>
        <dbReference type="ARBA" id="ARBA00022679"/>
    </source>
</evidence>
<dbReference type="GO" id="GO:0005886">
    <property type="term" value="C:plasma membrane"/>
    <property type="evidence" value="ECO:0007669"/>
    <property type="project" value="TreeGrafter"/>
</dbReference>